<name>A0A9X2E5D9_9NOCA</name>
<evidence type="ECO:0000256" key="3">
    <source>
        <dbReference type="ARBA" id="ARBA00022475"/>
    </source>
</evidence>
<evidence type="ECO:0000256" key="2">
    <source>
        <dbReference type="ARBA" id="ARBA00008806"/>
    </source>
</evidence>
<dbReference type="InterPro" id="IPR027417">
    <property type="entry name" value="P-loop_NTPase"/>
</dbReference>
<dbReference type="PANTHER" id="PTHR37937">
    <property type="entry name" value="CONJUGATIVE TRANSFER: DNA TRANSPORT"/>
    <property type="match status" value="1"/>
</dbReference>
<evidence type="ECO:0000256" key="5">
    <source>
        <dbReference type="ARBA" id="ARBA00022989"/>
    </source>
</evidence>
<evidence type="ECO:0000256" key="6">
    <source>
        <dbReference type="ARBA" id="ARBA00023136"/>
    </source>
</evidence>
<keyword evidence="3" id="KW-1003">Cell membrane</keyword>
<evidence type="ECO:0000256" key="8">
    <source>
        <dbReference type="SAM" id="Phobius"/>
    </source>
</evidence>
<keyword evidence="11" id="KW-1185">Reference proteome</keyword>
<dbReference type="Proteomes" id="UP001139157">
    <property type="component" value="Unassembled WGS sequence"/>
</dbReference>
<dbReference type="InterPro" id="IPR051539">
    <property type="entry name" value="T4SS-coupling_protein"/>
</dbReference>
<comment type="similarity">
    <text evidence="2">Belongs to the VirD4/TraG family.</text>
</comment>
<dbReference type="AlphaFoldDB" id="A0A9X2E5D9"/>
<evidence type="ECO:0000256" key="4">
    <source>
        <dbReference type="ARBA" id="ARBA00022692"/>
    </source>
</evidence>
<dbReference type="InterPro" id="IPR003688">
    <property type="entry name" value="TraG/VirD4"/>
</dbReference>
<accession>A0A9X2E5D9</accession>
<reference evidence="10" key="1">
    <citation type="submission" date="2022-06" db="EMBL/GenBank/DDBJ databases">
        <title>Novel species in genus nocardia.</title>
        <authorList>
            <person name="Li F."/>
        </authorList>
    </citation>
    <scope>NUCLEOTIDE SEQUENCE</scope>
    <source>
        <strain evidence="10">CDC141</strain>
    </source>
</reference>
<dbReference type="SUPFAM" id="SSF52540">
    <property type="entry name" value="P-loop containing nucleoside triphosphate hydrolases"/>
    <property type="match status" value="1"/>
</dbReference>
<organism evidence="10 11">
    <name type="scientific">Nocardia pulmonis</name>
    <dbReference type="NCBI Taxonomy" id="2951408"/>
    <lineage>
        <taxon>Bacteria</taxon>
        <taxon>Bacillati</taxon>
        <taxon>Actinomycetota</taxon>
        <taxon>Actinomycetes</taxon>
        <taxon>Mycobacteriales</taxon>
        <taxon>Nocardiaceae</taxon>
        <taxon>Nocardia</taxon>
    </lineage>
</organism>
<keyword evidence="4 8" id="KW-0812">Transmembrane</keyword>
<gene>
    <name evidence="10" type="ORF">NDR86_13230</name>
</gene>
<evidence type="ECO:0000256" key="1">
    <source>
        <dbReference type="ARBA" id="ARBA00004651"/>
    </source>
</evidence>
<comment type="subcellular location">
    <subcellularLocation>
        <location evidence="1">Cell membrane</location>
        <topology evidence="1">Multi-pass membrane protein</topology>
    </subcellularLocation>
</comment>
<keyword evidence="5 8" id="KW-1133">Transmembrane helix</keyword>
<evidence type="ECO:0000256" key="7">
    <source>
        <dbReference type="SAM" id="MobiDB-lite"/>
    </source>
</evidence>
<comment type="caution">
    <text evidence="10">The sequence shown here is derived from an EMBL/GenBank/DDBJ whole genome shotgun (WGS) entry which is preliminary data.</text>
</comment>
<keyword evidence="6 8" id="KW-0472">Membrane</keyword>
<feature type="transmembrane region" description="Helical" evidence="8">
    <location>
        <begin position="67"/>
        <end position="89"/>
    </location>
</feature>
<dbReference type="EMBL" id="JAMRXG010000005">
    <property type="protein sequence ID" value="MCM6774437.1"/>
    <property type="molecule type" value="Genomic_DNA"/>
</dbReference>
<dbReference type="PANTHER" id="PTHR37937:SF1">
    <property type="entry name" value="CONJUGATIVE TRANSFER: DNA TRANSPORT"/>
    <property type="match status" value="1"/>
</dbReference>
<protein>
    <submittedName>
        <fullName evidence="10">TraM recognition domain-containing protein</fullName>
    </submittedName>
</protein>
<feature type="domain" description="TraD/TraG TraM recognition site" evidence="9">
    <location>
        <begin position="442"/>
        <end position="559"/>
    </location>
</feature>
<sequence>MAGRETRRRTTGGLGEEAWLLLIFLGVVGVLLVVWLALSLGSWWAGLPVTTHPAGALLQLVLGRHRWPWQSTVALALLAAPVVVGIATARRKRPHRDQIDTAARTMASPRSITLARRQDNSAEAQRLLKDAPPRIRALPGPLLGTTVLGGVNLYVPPEQGVFIAAGQRTGKTMAWAIPAVLGAWGPVLATSNKPDLYRHTVAGREGAHRRAWLCDPQAVDGRAECSFWVNLLDQVTSLPAARKLAAFFVSGSSGSASQQANARVDSYFDGGAQELLALYLFAAACAHGDLLHAAEWLSHDQDQTPALILRSHGRHRASARILEAQNLYARQRDGLYDMARRFLNVLSDEGYSRMVTPPARTRLTVYESGDEQIVIEAVAGPTEHNLPEFKPAEFVTSRDTLYALSMTGPDSAAPLTAALVGQILEAALAIARARPDGRLAVPLLAVLDEAANCARIGELPSYYTYCAGCGIILMTIIQVLEQGEDLWGANGLRIMRAQSIEIYGGNIAAVGYLEEWAKLIDDHEVADRSRSIGPGGSQKTVTWRAEPILTIAKLGALPKDRALIRLPGHQPLLIRKIHWWDNPDLAPIVTESLRRFATPAPARGPGSPPDNPRPAGGVEL</sequence>
<dbReference type="RefSeq" id="WP_251912637.1">
    <property type="nucleotide sequence ID" value="NZ_JAMRXG010000005.1"/>
</dbReference>
<evidence type="ECO:0000259" key="9">
    <source>
        <dbReference type="Pfam" id="PF12696"/>
    </source>
</evidence>
<dbReference type="Pfam" id="PF12696">
    <property type="entry name" value="TraG-D_C"/>
    <property type="match status" value="1"/>
</dbReference>
<dbReference type="Gene3D" id="3.40.50.300">
    <property type="entry name" value="P-loop containing nucleotide triphosphate hydrolases"/>
    <property type="match status" value="1"/>
</dbReference>
<feature type="region of interest" description="Disordered" evidence="7">
    <location>
        <begin position="598"/>
        <end position="620"/>
    </location>
</feature>
<dbReference type="CDD" id="cd01127">
    <property type="entry name" value="TrwB_TraG_TraD_VirD4"/>
    <property type="match status" value="1"/>
</dbReference>
<dbReference type="InterPro" id="IPR032689">
    <property type="entry name" value="TraG-D_C"/>
</dbReference>
<evidence type="ECO:0000313" key="11">
    <source>
        <dbReference type="Proteomes" id="UP001139157"/>
    </source>
</evidence>
<dbReference type="Pfam" id="PF02534">
    <property type="entry name" value="T4SS-DNA_transf"/>
    <property type="match status" value="1"/>
</dbReference>
<feature type="transmembrane region" description="Helical" evidence="8">
    <location>
        <begin position="20"/>
        <end position="47"/>
    </location>
</feature>
<proteinExistence type="inferred from homology"/>
<dbReference type="GO" id="GO:0005886">
    <property type="term" value="C:plasma membrane"/>
    <property type="evidence" value="ECO:0007669"/>
    <property type="project" value="UniProtKB-SubCell"/>
</dbReference>
<evidence type="ECO:0000313" key="10">
    <source>
        <dbReference type="EMBL" id="MCM6774437.1"/>
    </source>
</evidence>